<protein>
    <submittedName>
        <fullName evidence="1">Uncharacterized protein</fullName>
    </submittedName>
</protein>
<reference evidence="1" key="1">
    <citation type="submission" date="2018-05" db="EMBL/GenBank/DDBJ databases">
        <authorList>
            <person name="Lanie J.A."/>
            <person name="Ng W.-L."/>
            <person name="Kazmierczak K.M."/>
            <person name="Andrzejewski T.M."/>
            <person name="Davidsen T.M."/>
            <person name="Wayne K.J."/>
            <person name="Tettelin H."/>
            <person name="Glass J.I."/>
            <person name="Rusch D."/>
            <person name="Podicherti R."/>
            <person name="Tsui H.-C.T."/>
            <person name="Winkler M.E."/>
        </authorList>
    </citation>
    <scope>NUCLEOTIDE SEQUENCE</scope>
</reference>
<sequence length="66" mass="7002">MNPSILEPEPTLPPWSIVAAGAPVGADPRLYYTRATSPTCPISSRSFGARLTVVSVHLAPDERGNI</sequence>
<organism evidence="1">
    <name type="scientific">marine metagenome</name>
    <dbReference type="NCBI Taxonomy" id="408172"/>
    <lineage>
        <taxon>unclassified sequences</taxon>
        <taxon>metagenomes</taxon>
        <taxon>ecological metagenomes</taxon>
    </lineage>
</organism>
<dbReference type="AlphaFoldDB" id="A0A381NE80"/>
<dbReference type="EMBL" id="UINC01000299">
    <property type="protein sequence ID" value="SUZ52896.1"/>
    <property type="molecule type" value="Genomic_DNA"/>
</dbReference>
<name>A0A381NE80_9ZZZZ</name>
<proteinExistence type="predicted"/>
<evidence type="ECO:0000313" key="1">
    <source>
        <dbReference type="EMBL" id="SUZ52896.1"/>
    </source>
</evidence>
<accession>A0A381NE80</accession>
<gene>
    <name evidence="1" type="ORF">METZ01_LOCUS5750</name>
</gene>